<name>A0A2P2QU35_RHIMU</name>
<sequence>MQGLFCLGKYLRHGLLQNMKHESNHQV</sequence>
<protein>
    <submittedName>
        <fullName evidence="1">Uncharacterized protein</fullName>
    </submittedName>
</protein>
<reference evidence="1" key="1">
    <citation type="submission" date="2018-02" db="EMBL/GenBank/DDBJ databases">
        <title>Rhizophora mucronata_Transcriptome.</title>
        <authorList>
            <person name="Meera S.P."/>
            <person name="Sreeshan A."/>
            <person name="Augustine A."/>
        </authorList>
    </citation>
    <scope>NUCLEOTIDE SEQUENCE</scope>
    <source>
        <tissue evidence="1">Leaf</tissue>
    </source>
</reference>
<proteinExistence type="predicted"/>
<accession>A0A2P2QU35</accession>
<dbReference type="EMBL" id="GGEC01089981">
    <property type="protein sequence ID" value="MBX70465.1"/>
    <property type="molecule type" value="Transcribed_RNA"/>
</dbReference>
<organism evidence="1">
    <name type="scientific">Rhizophora mucronata</name>
    <name type="common">Asiatic mangrove</name>
    <dbReference type="NCBI Taxonomy" id="61149"/>
    <lineage>
        <taxon>Eukaryota</taxon>
        <taxon>Viridiplantae</taxon>
        <taxon>Streptophyta</taxon>
        <taxon>Embryophyta</taxon>
        <taxon>Tracheophyta</taxon>
        <taxon>Spermatophyta</taxon>
        <taxon>Magnoliopsida</taxon>
        <taxon>eudicotyledons</taxon>
        <taxon>Gunneridae</taxon>
        <taxon>Pentapetalae</taxon>
        <taxon>rosids</taxon>
        <taxon>fabids</taxon>
        <taxon>Malpighiales</taxon>
        <taxon>Rhizophoraceae</taxon>
        <taxon>Rhizophora</taxon>
    </lineage>
</organism>
<dbReference type="AlphaFoldDB" id="A0A2P2QU35"/>
<evidence type="ECO:0000313" key="1">
    <source>
        <dbReference type="EMBL" id="MBX70465.1"/>
    </source>
</evidence>